<dbReference type="EMBL" id="LSBA01000021">
    <property type="protein sequence ID" value="KXZ17444.1"/>
    <property type="molecule type" value="Genomic_DNA"/>
</dbReference>
<keyword evidence="1 3" id="KW-0378">Hydrolase</keyword>
<dbReference type="Gene3D" id="3.40.50.1820">
    <property type="entry name" value="alpha/beta hydrolase"/>
    <property type="match status" value="1"/>
</dbReference>
<dbReference type="AlphaFoldDB" id="A0A150F5N8"/>
<dbReference type="InterPro" id="IPR000073">
    <property type="entry name" value="AB_hydrolase_1"/>
</dbReference>
<sequence>MDSFREHFEKHVAHDSIEVNGIRLHYVFAGEEDAPPVILLHGFPQSWVTWRYVIPALAASHRVIAVDLRGYGDSEKPSGINGYDNKTMASDIQGLMCRLHIQKALIAGHDRGARVARRLCLDSPELAAGLVLIDIMPTEYVYDSLTAAEAAQKYWHWTFQVVPHLPEELIQGKEEEYLRFLLSRGDGLFDLLTSDGAWDQYLAAWKQPGAVQAALNDYRATYQIDFPRYRSEKKLQKKLDVPTLLLWGEKGNLAGLPVFDTWRESIREVSGYEVKGCGHYVPEEKPEETARRILDFSRTVFNV</sequence>
<proteinExistence type="predicted"/>
<keyword evidence="4" id="KW-1185">Reference proteome</keyword>
<gene>
    <name evidence="3" type="ORF">AXI58_19285</name>
</gene>
<evidence type="ECO:0000256" key="1">
    <source>
        <dbReference type="ARBA" id="ARBA00022801"/>
    </source>
</evidence>
<dbReference type="Proteomes" id="UP000075430">
    <property type="component" value="Unassembled WGS sequence"/>
</dbReference>
<accession>A0A150F5N8</accession>
<comment type="caution">
    <text evidence="3">The sequence shown here is derived from an EMBL/GenBank/DDBJ whole genome shotgun (WGS) entry which is preliminary data.</text>
</comment>
<evidence type="ECO:0000313" key="4">
    <source>
        <dbReference type="Proteomes" id="UP000075430"/>
    </source>
</evidence>
<dbReference type="GO" id="GO:0016787">
    <property type="term" value="F:hydrolase activity"/>
    <property type="evidence" value="ECO:0007669"/>
    <property type="project" value="UniProtKB-KW"/>
</dbReference>
<dbReference type="STRING" id="1793963.AXI58_19285"/>
<evidence type="ECO:0000259" key="2">
    <source>
        <dbReference type="Pfam" id="PF00561"/>
    </source>
</evidence>
<name>A0A150F5N8_9BACI</name>
<organism evidence="3 4">
    <name type="scientific">Bacillus nakamurai</name>
    <dbReference type="NCBI Taxonomy" id="1793963"/>
    <lineage>
        <taxon>Bacteria</taxon>
        <taxon>Bacillati</taxon>
        <taxon>Bacillota</taxon>
        <taxon>Bacilli</taxon>
        <taxon>Bacillales</taxon>
        <taxon>Bacillaceae</taxon>
        <taxon>Bacillus</taxon>
    </lineage>
</organism>
<dbReference type="RefSeq" id="WP_061522391.1">
    <property type="nucleotide sequence ID" value="NZ_JARLZY010000021.1"/>
</dbReference>
<dbReference type="InterPro" id="IPR000639">
    <property type="entry name" value="Epox_hydrolase-like"/>
</dbReference>
<dbReference type="SUPFAM" id="SSF53474">
    <property type="entry name" value="alpha/beta-Hydrolases"/>
    <property type="match status" value="1"/>
</dbReference>
<dbReference type="PRINTS" id="PR00412">
    <property type="entry name" value="EPOXHYDRLASE"/>
</dbReference>
<dbReference type="InterPro" id="IPR029058">
    <property type="entry name" value="AB_hydrolase_fold"/>
</dbReference>
<dbReference type="OrthoDB" id="9808398at2"/>
<reference evidence="4" key="1">
    <citation type="submission" date="2016-02" db="EMBL/GenBank/DDBJ databases">
        <authorList>
            <person name="Dunlap C."/>
        </authorList>
    </citation>
    <scope>NUCLEOTIDE SEQUENCE [LARGE SCALE GENOMIC DNA]</scope>
    <source>
        <strain evidence="4">NRRL B-41092</strain>
    </source>
</reference>
<feature type="domain" description="AB hydrolase-1" evidence="2">
    <location>
        <begin position="35"/>
        <end position="286"/>
    </location>
</feature>
<dbReference type="PANTHER" id="PTHR43329">
    <property type="entry name" value="EPOXIDE HYDROLASE"/>
    <property type="match status" value="1"/>
</dbReference>
<protein>
    <submittedName>
        <fullName evidence="3">Alpha/beta hydrolase</fullName>
    </submittedName>
</protein>
<dbReference type="Pfam" id="PF00561">
    <property type="entry name" value="Abhydrolase_1"/>
    <property type="match status" value="1"/>
</dbReference>
<evidence type="ECO:0000313" key="3">
    <source>
        <dbReference type="EMBL" id="KXZ17444.1"/>
    </source>
</evidence>